<dbReference type="EMBL" id="JH817773">
    <property type="protein sequence ID" value="EKC26224.1"/>
    <property type="molecule type" value="Genomic_DNA"/>
</dbReference>
<dbReference type="PANTHER" id="PTHR21446">
    <property type="entry name" value="DUF3504 DOMAIN-CONTAINING PROTEIN"/>
    <property type="match status" value="1"/>
</dbReference>
<protein>
    <submittedName>
        <fullName evidence="1">Uncharacterized protein</fullName>
    </submittedName>
</protein>
<name>K1Q4B5_MAGGI</name>
<evidence type="ECO:0000313" key="1">
    <source>
        <dbReference type="EMBL" id="EKC26224.1"/>
    </source>
</evidence>
<reference evidence="1" key="1">
    <citation type="journal article" date="2012" name="Nature">
        <title>The oyster genome reveals stress adaptation and complexity of shell formation.</title>
        <authorList>
            <person name="Zhang G."/>
            <person name="Fang X."/>
            <person name="Guo X."/>
            <person name="Li L."/>
            <person name="Luo R."/>
            <person name="Xu F."/>
            <person name="Yang P."/>
            <person name="Zhang L."/>
            <person name="Wang X."/>
            <person name="Qi H."/>
            <person name="Xiong Z."/>
            <person name="Que H."/>
            <person name="Xie Y."/>
            <person name="Holland P.W."/>
            <person name="Paps J."/>
            <person name="Zhu Y."/>
            <person name="Wu F."/>
            <person name="Chen Y."/>
            <person name="Wang J."/>
            <person name="Peng C."/>
            <person name="Meng J."/>
            <person name="Yang L."/>
            <person name="Liu J."/>
            <person name="Wen B."/>
            <person name="Zhang N."/>
            <person name="Huang Z."/>
            <person name="Zhu Q."/>
            <person name="Feng Y."/>
            <person name="Mount A."/>
            <person name="Hedgecock D."/>
            <person name="Xu Z."/>
            <person name="Liu Y."/>
            <person name="Domazet-Loso T."/>
            <person name="Du Y."/>
            <person name="Sun X."/>
            <person name="Zhang S."/>
            <person name="Liu B."/>
            <person name="Cheng P."/>
            <person name="Jiang X."/>
            <person name="Li J."/>
            <person name="Fan D."/>
            <person name="Wang W."/>
            <person name="Fu W."/>
            <person name="Wang T."/>
            <person name="Wang B."/>
            <person name="Zhang J."/>
            <person name="Peng Z."/>
            <person name="Li Y."/>
            <person name="Li N."/>
            <person name="Wang J."/>
            <person name="Chen M."/>
            <person name="He Y."/>
            <person name="Tan F."/>
            <person name="Song X."/>
            <person name="Zheng Q."/>
            <person name="Huang R."/>
            <person name="Yang H."/>
            <person name="Du X."/>
            <person name="Chen L."/>
            <person name="Yang M."/>
            <person name="Gaffney P.M."/>
            <person name="Wang S."/>
            <person name="Luo L."/>
            <person name="She Z."/>
            <person name="Ming Y."/>
            <person name="Huang W."/>
            <person name="Zhang S."/>
            <person name="Huang B."/>
            <person name="Zhang Y."/>
            <person name="Qu T."/>
            <person name="Ni P."/>
            <person name="Miao G."/>
            <person name="Wang J."/>
            <person name="Wang Q."/>
            <person name="Steinberg C.E."/>
            <person name="Wang H."/>
            <person name="Li N."/>
            <person name="Qian L."/>
            <person name="Zhang G."/>
            <person name="Li Y."/>
            <person name="Yang H."/>
            <person name="Liu X."/>
            <person name="Wang J."/>
            <person name="Yin Y."/>
            <person name="Wang J."/>
        </authorList>
    </citation>
    <scope>NUCLEOTIDE SEQUENCE [LARGE SCALE GENOMIC DNA]</scope>
    <source>
        <strain evidence="1">05x7-T-G4-1.051#20</strain>
    </source>
</reference>
<dbReference type="HOGENOM" id="CLU_1837017_0_0_1"/>
<proteinExistence type="predicted"/>
<dbReference type="InParanoid" id="K1Q4B5"/>
<dbReference type="InterPro" id="IPR052787">
    <property type="entry name" value="MAVS"/>
</dbReference>
<sequence length="140" mass="15774">MPQDEERRWNKGIFGDKDSETLQHTMFYYNCKLFGLRGHHELECSQFVLGTNNSGKCVEFIGRASKTYKGGLAQMQLTNKRIRHHSSAGSPPKYGNQLVGVNKLKSMMKVICKKAGLEGNYSHHSGKRTCVKQSYMAGVD</sequence>
<gene>
    <name evidence="1" type="ORF">CGI_10000647</name>
</gene>
<accession>K1Q4B5</accession>
<dbReference type="AlphaFoldDB" id="K1Q4B5"/>
<dbReference type="PANTHER" id="PTHR21446:SF13">
    <property type="entry name" value="DUF3504 DOMAIN-CONTAINING PROTEIN"/>
    <property type="match status" value="1"/>
</dbReference>
<organism evidence="1">
    <name type="scientific">Magallana gigas</name>
    <name type="common">Pacific oyster</name>
    <name type="synonym">Crassostrea gigas</name>
    <dbReference type="NCBI Taxonomy" id="29159"/>
    <lineage>
        <taxon>Eukaryota</taxon>
        <taxon>Metazoa</taxon>
        <taxon>Spiralia</taxon>
        <taxon>Lophotrochozoa</taxon>
        <taxon>Mollusca</taxon>
        <taxon>Bivalvia</taxon>
        <taxon>Autobranchia</taxon>
        <taxon>Pteriomorphia</taxon>
        <taxon>Ostreida</taxon>
        <taxon>Ostreoidea</taxon>
        <taxon>Ostreidae</taxon>
        <taxon>Magallana</taxon>
    </lineage>
</organism>